<dbReference type="InterPro" id="IPR011035">
    <property type="entry name" value="Ribosomal_bL25/Gln-tRNA_synth"/>
</dbReference>
<dbReference type="NCBIfam" id="TIGR00731">
    <property type="entry name" value="bL25_bact_ctc"/>
    <property type="match status" value="1"/>
</dbReference>
<name>Z9JJH1_9GAMM</name>
<keyword evidence="4 5" id="KW-0687">Ribonucleoprotein</keyword>
<dbReference type="GO" id="GO:0022625">
    <property type="term" value="C:cytosolic large ribosomal subunit"/>
    <property type="evidence" value="ECO:0007669"/>
    <property type="project" value="TreeGrafter"/>
</dbReference>
<evidence type="ECO:0000256" key="2">
    <source>
        <dbReference type="ARBA" id="ARBA00022884"/>
    </source>
</evidence>
<dbReference type="GeneID" id="68901713"/>
<evidence type="ECO:0000259" key="6">
    <source>
        <dbReference type="Pfam" id="PF01386"/>
    </source>
</evidence>
<dbReference type="InterPro" id="IPR001021">
    <property type="entry name" value="Ribosomal_bL25_long"/>
</dbReference>
<dbReference type="eggNOG" id="COG1825">
    <property type="taxonomic scope" value="Bacteria"/>
</dbReference>
<dbReference type="HAMAP" id="MF_01334">
    <property type="entry name" value="Ribosomal_bL25_CTC"/>
    <property type="match status" value="1"/>
</dbReference>
<reference evidence="9" key="2">
    <citation type="submission" date="2021-11" db="EMBL/GenBank/DDBJ databases">
        <title>Genome sequence of Xylella taiwanensis PLS432.</title>
        <authorList>
            <person name="Weng L.-W."/>
            <person name="Su C.-C."/>
            <person name="Tsai C.-W."/>
            <person name="Kuo C.-H."/>
        </authorList>
    </citation>
    <scope>NUCLEOTIDE SEQUENCE</scope>
    <source>
        <strain evidence="9">PLS432</strain>
    </source>
</reference>
<dbReference type="Gene3D" id="2.170.120.20">
    <property type="entry name" value="Ribosomal protein L25, beta domain"/>
    <property type="match status" value="1"/>
</dbReference>
<keyword evidence="3 5" id="KW-0689">Ribosomal protein</keyword>
<evidence type="ECO:0000313" key="10">
    <source>
        <dbReference type="Proteomes" id="UP000020406"/>
    </source>
</evidence>
<comment type="similarity">
    <text evidence="5">Belongs to the bacterial ribosomal protein bL25 family. CTC subfamily.</text>
</comment>
<dbReference type="SUPFAM" id="SSF50715">
    <property type="entry name" value="Ribosomal protein L25-like"/>
    <property type="match status" value="1"/>
</dbReference>
<keyword evidence="1 5" id="KW-0699">rRNA-binding</keyword>
<dbReference type="PANTHER" id="PTHR33284">
    <property type="entry name" value="RIBOSOMAL PROTEIN L25/GLN-TRNA SYNTHETASE, ANTI-CODON-BINDING DOMAIN-CONTAINING PROTEIN"/>
    <property type="match status" value="1"/>
</dbReference>
<dbReference type="Pfam" id="PF14693">
    <property type="entry name" value="Ribosomal_TL5_C"/>
    <property type="match status" value="1"/>
</dbReference>
<evidence type="ECO:0000259" key="7">
    <source>
        <dbReference type="Pfam" id="PF14693"/>
    </source>
</evidence>
<dbReference type="GO" id="GO:0003735">
    <property type="term" value="F:structural constituent of ribosome"/>
    <property type="evidence" value="ECO:0007669"/>
    <property type="project" value="InterPro"/>
</dbReference>
<dbReference type="Proteomes" id="UP000020406">
    <property type="component" value="Unassembled WGS sequence"/>
</dbReference>
<dbReference type="PANTHER" id="PTHR33284:SF1">
    <property type="entry name" value="RIBOSOMAL PROTEIN L25_GLN-TRNA SYNTHETASE, ANTI-CODON-BINDING DOMAIN-CONTAINING PROTEIN"/>
    <property type="match status" value="1"/>
</dbReference>
<dbReference type="EMBL" id="JDSQ01000010">
    <property type="protein sequence ID" value="EWS78113.1"/>
    <property type="molecule type" value="Genomic_DNA"/>
</dbReference>
<keyword evidence="11" id="KW-1185">Reference proteome</keyword>
<evidence type="ECO:0000313" key="8">
    <source>
        <dbReference type="EMBL" id="EWS78113.1"/>
    </source>
</evidence>
<dbReference type="STRING" id="1444770.AF72_07500"/>
<feature type="domain" description="Large ribosomal subunit protein bL25 beta" evidence="7">
    <location>
        <begin position="101"/>
        <end position="186"/>
    </location>
</feature>
<dbReference type="InterPro" id="IPR020055">
    <property type="entry name" value="Ribosomal_bL25_short"/>
</dbReference>
<dbReference type="InterPro" id="IPR020930">
    <property type="entry name" value="Ribosomal_uL5_bac-type"/>
</dbReference>
<accession>Z9JJH1</accession>
<dbReference type="InterPro" id="IPR037121">
    <property type="entry name" value="Ribosomal_bL25_C"/>
</dbReference>
<dbReference type="InterPro" id="IPR020057">
    <property type="entry name" value="Ribosomal_bL25_b-dom"/>
</dbReference>
<dbReference type="NCBIfam" id="NF004128">
    <property type="entry name" value="PRK05618.1-2"/>
    <property type="match status" value="1"/>
</dbReference>
<dbReference type="InterPro" id="IPR020056">
    <property type="entry name" value="Rbsml_bL25/Gln-tRNA_synth_N"/>
</dbReference>
<sequence length="207" mass="22987">MANHQIKAQRREDEGKGASRRLRHAGLIPAIVYGGEERPVSIQLNHEHIWLAQQNEWFYSSILDLNVDGSVEKVLLRDLQRHPYRQLVMHVDFQRVSADAKLSVAVPLHFINQATSPAGKASGVVITHELNEVQILCLPKDLPEFIEVDLSTLSVGQVIHLSDIKLPIGVELLTRLDKEHDVAVVIAKHVVSEDDTSAAAEGEGEPK</sequence>
<dbReference type="InterPro" id="IPR029751">
    <property type="entry name" value="Ribosomal_L25_dom"/>
</dbReference>
<dbReference type="HAMAP" id="MF_01336">
    <property type="entry name" value="Ribosomal_bL25"/>
    <property type="match status" value="1"/>
</dbReference>
<dbReference type="CDD" id="cd00495">
    <property type="entry name" value="Ribosomal_L25_TL5_CTC"/>
    <property type="match status" value="1"/>
</dbReference>
<protein>
    <recommendedName>
        <fullName evidence="5">Large ribosomal subunit protein bL25</fullName>
    </recommendedName>
    <alternativeName>
        <fullName evidence="5">General stress protein CTC</fullName>
    </alternativeName>
</protein>
<evidence type="ECO:0000313" key="11">
    <source>
        <dbReference type="Proteomes" id="UP001430701"/>
    </source>
</evidence>
<dbReference type="Proteomes" id="UP001430701">
    <property type="component" value="Unassembled WGS sequence"/>
</dbReference>
<dbReference type="Gene3D" id="2.40.240.10">
    <property type="entry name" value="Ribosomal Protein L25, Chain P"/>
    <property type="match status" value="1"/>
</dbReference>
<dbReference type="PATRIC" id="fig|1444770.3.peg.1789"/>
<organism evidence="8 10">
    <name type="scientific">Xylella taiwanensis</name>
    <dbReference type="NCBI Taxonomy" id="1444770"/>
    <lineage>
        <taxon>Bacteria</taxon>
        <taxon>Pseudomonadati</taxon>
        <taxon>Pseudomonadota</taxon>
        <taxon>Gammaproteobacteria</taxon>
        <taxon>Lysobacterales</taxon>
        <taxon>Lysobacteraceae</taxon>
        <taxon>Xylella</taxon>
    </lineage>
</organism>
<dbReference type="GO" id="GO:0006412">
    <property type="term" value="P:translation"/>
    <property type="evidence" value="ECO:0007669"/>
    <property type="project" value="UniProtKB-UniRule"/>
</dbReference>
<gene>
    <name evidence="5" type="primary">rplY</name>
    <name evidence="5" type="synonym">ctc</name>
    <name evidence="8" type="ORF">AF72_07500</name>
    <name evidence="9" type="ORF">LPH55_00445</name>
</gene>
<dbReference type="EMBL" id="JAJPPU010000001">
    <property type="protein sequence ID" value="MCD8471974.1"/>
    <property type="molecule type" value="Genomic_DNA"/>
</dbReference>
<dbReference type="GO" id="GO:0008097">
    <property type="term" value="F:5S rRNA binding"/>
    <property type="evidence" value="ECO:0007669"/>
    <property type="project" value="InterPro"/>
</dbReference>
<dbReference type="NCBIfam" id="NF004612">
    <property type="entry name" value="PRK05943.1"/>
    <property type="match status" value="1"/>
</dbReference>
<comment type="subunit">
    <text evidence="5">Part of the 50S ribosomal subunit; part of the 5S rRNA/L5/L18/L25 subcomplex. Contacts the 5S rRNA. Binds to the 5S rRNA independently of L5 and L18.</text>
</comment>
<comment type="caution">
    <text evidence="8">The sequence shown here is derived from an EMBL/GenBank/DDBJ whole genome shotgun (WGS) entry which is preliminary data.</text>
</comment>
<evidence type="ECO:0000256" key="3">
    <source>
        <dbReference type="ARBA" id="ARBA00022980"/>
    </source>
</evidence>
<evidence type="ECO:0000256" key="4">
    <source>
        <dbReference type="ARBA" id="ARBA00023274"/>
    </source>
</evidence>
<dbReference type="Pfam" id="PF01386">
    <property type="entry name" value="Ribosomal_L25p"/>
    <property type="match status" value="1"/>
</dbReference>
<evidence type="ECO:0000256" key="5">
    <source>
        <dbReference type="HAMAP-Rule" id="MF_01334"/>
    </source>
</evidence>
<dbReference type="AlphaFoldDB" id="Z9JJH1"/>
<proteinExistence type="inferred from homology"/>
<evidence type="ECO:0000313" key="9">
    <source>
        <dbReference type="EMBL" id="MCD8471974.1"/>
    </source>
</evidence>
<keyword evidence="2 5" id="KW-0694">RNA-binding</keyword>
<evidence type="ECO:0000256" key="1">
    <source>
        <dbReference type="ARBA" id="ARBA00022730"/>
    </source>
</evidence>
<dbReference type="NCBIfam" id="NF004130">
    <property type="entry name" value="PRK05618.1-5"/>
    <property type="match status" value="1"/>
</dbReference>
<dbReference type="FunFam" id="2.40.240.10:FF:000002">
    <property type="entry name" value="50S ribosomal protein L25"/>
    <property type="match status" value="1"/>
</dbReference>
<feature type="domain" description="Large ribosomal subunit protein bL25 L25" evidence="6">
    <location>
        <begin position="6"/>
        <end position="93"/>
    </location>
</feature>
<comment type="function">
    <text evidence="5">This is one of the proteins that binds to the 5S RNA in the ribosome where it forms part of the central protuberance.</text>
</comment>
<reference evidence="8 10" key="1">
    <citation type="journal article" date="2014" name="Genome Announc.">
        <title>Draft Genome Sequence of Xylella fastidiosa Pear Leaf Scorch Strain in Taiwan.</title>
        <authorList>
            <person name="Su C.C."/>
            <person name="Deng W.L."/>
            <person name="Jan F.J."/>
            <person name="Chang C.J."/>
            <person name="Huang H."/>
            <person name="Chen J."/>
        </authorList>
    </citation>
    <scope>NUCLEOTIDE SEQUENCE [LARGE SCALE GENOMIC DNA]</scope>
    <source>
        <strain evidence="8 10">PLS229</strain>
    </source>
</reference>
<dbReference type="OrthoDB" id="9806411at2"/>
<dbReference type="KEGG" id="xtw:AB672_10460"/>
<dbReference type="RefSeq" id="WP_038271276.1">
    <property type="nucleotide sequence ID" value="NZ_CP053627.1"/>
</dbReference>